<feature type="chain" id="PRO_5045812412" description="Lipoprotein" evidence="2">
    <location>
        <begin position="22"/>
        <end position="184"/>
    </location>
</feature>
<dbReference type="EMBL" id="JBHUOZ010000001">
    <property type="protein sequence ID" value="MFD2918982.1"/>
    <property type="molecule type" value="Genomic_DNA"/>
</dbReference>
<reference evidence="4" key="1">
    <citation type="journal article" date="2019" name="Int. J. Syst. Evol. Microbiol.">
        <title>The Global Catalogue of Microorganisms (GCM) 10K type strain sequencing project: providing services to taxonomists for standard genome sequencing and annotation.</title>
        <authorList>
            <consortium name="The Broad Institute Genomics Platform"/>
            <consortium name="The Broad Institute Genome Sequencing Center for Infectious Disease"/>
            <person name="Wu L."/>
            <person name="Ma J."/>
        </authorList>
    </citation>
    <scope>NUCLEOTIDE SEQUENCE [LARGE SCALE GENOMIC DNA]</scope>
    <source>
        <strain evidence="4">KCTC 23299</strain>
    </source>
</reference>
<evidence type="ECO:0008006" key="5">
    <source>
        <dbReference type="Google" id="ProtNLM"/>
    </source>
</evidence>
<keyword evidence="4" id="KW-1185">Reference proteome</keyword>
<feature type="coiled-coil region" evidence="1">
    <location>
        <begin position="129"/>
        <end position="163"/>
    </location>
</feature>
<sequence length="184" mass="20703">MKKTLLLLTMGFALIFSSCGSGTEKGANGVSYKSPEDYNNYIINKQTETARNLLQFGNSVNTDAKGTLASLDNYAAEIQKDIEDVKGMPAYKGNTELRDAAVALFGFYERLFKEDYKKIAEIRAAAPDNNLTEAQAQELNQVAEKLSADEKEFDNRFQKAQRAFAKEHNMRILENELQKEIDKQ</sequence>
<dbReference type="PROSITE" id="PS51257">
    <property type="entry name" value="PROKAR_LIPOPROTEIN"/>
    <property type="match status" value="1"/>
</dbReference>
<name>A0ABW6A157_9BACT</name>
<evidence type="ECO:0000256" key="2">
    <source>
        <dbReference type="SAM" id="SignalP"/>
    </source>
</evidence>
<dbReference type="RefSeq" id="WP_386095689.1">
    <property type="nucleotide sequence ID" value="NZ_JBHUOZ010000001.1"/>
</dbReference>
<feature type="signal peptide" evidence="2">
    <location>
        <begin position="1"/>
        <end position="21"/>
    </location>
</feature>
<evidence type="ECO:0000313" key="4">
    <source>
        <dbReference type="Proteomes" id="UP001597511"/>
    </source>
</evidence>
<gene>
    <name evidence="3" type="ORF">ACFS6H_04610</name>
</gene>
<keyword evidence="2" id="KW-0732">Signal</keyword>
<comment type="caution">
    <text evidence="3">The sequence shown here is derived from an EMBL/GenBank/DDBJ whole genome shotgun (WGS) entry which is preliminary data.</text>
</comment>
<keyword evidence="1" id="KW-0175">Coiled coil</keyword>
<protein>
    <recommendedName>
        <fullName evidence="5">Lipoprotein</fullName>
    </recommendedName>
</protein>
<evidence type="ECO:0000256" key="1">
    <source>
        <dbReference type="SAM" id="Coils"/>
    </source>
</evidence>
<dbReference type="Proteomes" id="UP001597511">
    <property type="component" value="Unassembled WGS sequence"/>
</dbReference>
<proteinExistence type="predicted"/>
<evidence type="ECO:0000313" key="3">
    <source>
        <dbReference type="EMBL" id="MFD2918982.1"/>
    </source>
</evidence>
<accession>A0ABW6A157</accession>
<organism evidence="3 4">
    <name type="scientific">Terrimonas rubra</name>
    <dbReference type="NCBI Taxonomy" id="1035890"/>
    <lineage>
        <taxon>Bacteria</taxon>
        <taxon>Pseudomonadati</taxon>
        <taxon>Bacteroidota</taxon>
        <taxon>Chitinophagia</taxon>
        <taxon>Chitinophagales</taxon>
        <taxon>Chitinophagaceae</taxon>
        <taxon>Terrimonas</taxon>
    </lineage>
</organism>